<feature type="domain" description="DprA winged helix" evidence="4">
    <location>
        <begin position="333"/>
        <end position="387"/>
    </location>
</feature>
<evidence type="ECO:0000313" key="5">
    <source>
        <dbReference type="EMBL" id="EQM74381.1"/>
    </source>
</evidence>
<dbReference type="InterPro" id="IPR057666">
    <property type="entry name" value="DrpA_SLOG"/>
</dbReference>
<name>T5K3E6_MICMQ</name>
<dbReference type="EMBL" id="ATAO01000206">
    <property type="protein sequence ID" value="EQM74381.1"/>
    <property type="molecule type" value="Genomic_DNA"/>
</dbReference>
<dbReference type="NCBIfam" id="TIGR00732">
    <property type="entry name" value="dprA"/>
    <property type="match status" value="1"/>
</dbReference>
<feature type="domain" description="Smf/DprA SLOG" evidence="3">
    <location>
        <begin position="110"/>
        <end position="320"/>
    </location>
</feature>
<dbReference type="Pfam" id="PF17782">
    <property type="entry name" value="WHD_DprA"/>
    <property type="match status" value="1"/>
</dbReference>
<dbReference type="PANTHER" id="PTHR43022:SF1">
    <property type="entry name" value="PROTEIN SMF"/>
    <property type="match status" value="1"/>
</dbReference>
<dbReference type="SUPFAM" id="SSF102405">
    <property type="entry name" value="MCP/YpsA-like"/>
    <property type="match status" value="1"/>
</dbReference>
<dbReference type="Gene3D" id="1.10.10.10">
    <property type="entry name" value="Winged helix-like DNA-binding domain superfamily/Winged helix DNA-binding domain"/>
    <property type="match status" value="1"/>
</dbReference>
<comment type="similarity">
    <text evidence="1">Belongs to the DprA/Smf family.</text>
</comment>
<feature type="region of interest" description="Disordered" evidence="2">
    <location>
        <begin position="383"/>
        <end position="402"/>
    </location>
</feature>
<dbReference type="Gene3D" id="3.40.50.450">
    <property type="match status" value="1"/>
</dbReference>
<evidence type="ECO:0000259" key="3">
    <source>
        <dbReference type="Pfam" id="PF02481"/>
    </source>
</evidence>
<dbReference type="InterPro" id="IPR041614">
    <property type="entry name" value="DprA_WH"/>
</dbReference>
<dbReference type="Proteomes" id="UP000016033">
    <property type="component" value="Unassembled WGS sequence"/>
</dbReference>
<organism evidence="5 6">
    <name type="scientific">Microbacterium maritypicum MF109</name>
    <dbReference type="NCBI Taxonomy" id="1333857"/>
    <lineage>
        <taxon>Bacteria</taxon>
        <taxon>Bacillati</taxon>
        <taxon>Actinomycetota</taxon>
        <taxon>Actinomycetes</taxon>
        <taxon>Micrococcales</taxon>
        <taxon>Microbacteriaceae</taxon>
        <taxon>Microbacterium</taxon>
    </lineage>
</organism>
<dbReference type="GO" id="GO:0009294">
    <property type="term" value="P:DNA-mediated transformation"/>
    <property type="evidence" value="ECO:0007669"/>
    <property type="project" value="InterPro"/>
</dbReference>
<gene>
    <name evidence="5" type="ORF">L687_02695</name>
</gene>
<reference evidence="5 6" key="1">
    <citation type="journal article" date="2013" name="Genome Announc.">
        <title>Whole-genome sequences of five oyster-associated bacteria show potential for crude oil hydrocarbon degradation.</title>
        <authorList>
            <person name="Chauhan A."/>
            <person name="Green S."/>
            <person name="Pathak A."/>
            <person name="Thomas J."/>
            <person name="Venkatramanan R."/>
        </authorList>
    </citation>
    <scope>NUCLEOTIDE SEQUENCE [LARGE SCALE GENOMIC DNA]</scope>
    <source>
        <strain evidence="5 6">MF109</strain>
    </source>
</reference>
<dbReference type="AlphaFoldDB" id="T5K3E6"/>
<comment type="caution">
    <text evidence="5">The sequence shown here is derived from an EMBL/GenBank/DDBJ whole genome shotgun (WGS) entry which is preliminary data.</text>
</comment>
<dbReference type="PANTHER" id="PTHR43022">
    <property type="entry name" value="PROTEIN SMF"/>
    <property type="match status" value="1"/>
</dbReference>
<dbReference type="InterPro" id="IPR036388">
    <property type="entry name" value="WH-like_DNA-bd_sf"/>
</dbReference>
<evidence type="ECO:0000256" key="1">
    <source>
        <dbReference type="ARBA" id="ARBA00006525"/>
    </source>
</evidence>
<protein>
    <submittedName>
        <fullName evidence="5">Uncharacterized protein</fullName>
    </submittedName>
</protein>
<evidence type="ECO:0000259" key="4">
    <source>
        <dbReference type="Pfam" id="PF17782"/>
    </source>
</evidence>
<sequence length="402" mass="41557">MDVLLADSEILALARTLHPGDELADCVARVAWSVIAEPGDAVAGSLIESLGAADALSLAVGDSSSLLPPGGASATATRALVDGRARWRPRADPRAVMAALRGGVAVRAQLVIPGDAAWPRSLTDLGPHAPSALWVRGRVELLGREPRVSIVGARACSGYGEHIATELAGDLAATGAVIISGGAYGIDGAAHRAALGVQGATIAILAGGVDRAYPAGHQSLLRQIAERGALVSEPPCGTAPTKWRFLARNRLIAALGHATVVVEAGWRSGSLNTAGHAASLGRPLGAVPGAVTSASSAGCHRLLREYDAHCVTSAQEVRELYGAIDERVEEDGSERDSSHSRVLDALGTRTRLSIEEVARRSGLSPDRVRAVLGLLHLEGDVAHDDGGWHRQRPARASASRAR</sequence>
<dbReference type="InterPro" id="IPR003488">
    <property type="entry name" value="DprA"/>
</dbReference>
<evidence type="ECO:0000256" key="2">
    <source>
        <dbReference type="SAM" id="MobiDB-lite"/>
    </source>
</evidence>
<proteinExistence type="inferred from homology"/>
<dbReference type="Pfam" id="PF02481">
    <property type="entry name" value="DNA_processg_A"/>
    <property type="match status" value="1"/>
</dbReference>
<accession>T5K3E6</accession>
<dbReference type="PATRIC" id="fig|1333857.3.peg.2526"/>
<evidence type="ECO:0000313" key="6">
    <source>
        <dbReference type="Proteomes" id="UP000016033"/>
    </source>
</evidence>